<keyword evidence="2" id="KW-1185">Reference proteome</keyword>
<keyword evidence="1" id="KW-0223">Dioxygenase</keyword>
<sequence length="64" mass="6692">MGEVDPAFIQDPDHRPKLSITEVEGIPLIDLTPIVSPDSISDPKAVEAVVREIGTHAGTGGSSK</sequence>
<name>A0A314UML0_PRUYE</name>
<evidence type="ECO:0000313" key="1">
    <source>
        <dbReference type="EMBL" id="PQM35969.1"/>
    </source>
</evidence>
<dbReference type="OrthoDB" id="1423308at2759"/>
<dbReference type="AlphaFoldDB" id="A0A314UML0"/>
<gene>
    <name evidence="1" type="ORF">Pyn_38914</name>
</gene>
<organism evidence="1 2">
    <name type="scientific">Prunus yedoensis var. nudiflora</name>
    <dbReference type="NCBI Taxonomy" id="2094558"/>
    <lineage>
        <taxon>Eukaryota</taxon>
        <taxon>Viridiplantae</taxon>
        <taxon>Streptophyta</taxon>
        <taxon>Embryophyta</taxon>
        <taxon>Tracheophyta</taxon>
        <taxon>Spermatophyta</taxon>
        <taxon>Magnoliopsida</taxon>
        <taxon>eudicotyledons</taxon>
        <taxon>Gunneridae</taxon>
        <taxon>Pentapetalae</taxon>
        <taxon>rosids</taxon>
        <taxon>fabids</taxon>
        <taxon>Rosales</taxon>
        <taxon>Rosaceae</taxon>
        <taxon>Amygdaloideae</taxon>
        <taxon>Amygdaleae</taxon>
        <taxon>Prunus</taxon>
    </lineage>
</organism>
<dbReference type="Proteomes" id="UP000250321">
    <property type="component" value="Unassembled WGS sequence"/>
</dbReference>
<accession>A0A314UML0</accession>
<dbReference type="STRING" id="2094558.A0A314UML0"/>
<keyword evidence="1" id="KW-0560">Oxidoreductase</keyword>
<protein>
    <submittedName>
        <fullName evidence="1">Putative 2-oxoglutarate-dependent dioxygenase</fullName>
    </submittedName>
</protein>
<dbReference type="EMBL" id="PJQY01003600">
    <property type="protein sequence ID" value="PQM35969.1"/>
    <property type="molecule type" value="Genomic_DNA"/>
</dbReference>
<reference evidence="1 2" key="1">
    <citation type="submission" date="2018-02" db="EMBL/GenBank/DDBJ databases">
        <title>Draft genome of wild Prunus yedoensis var. nudiflora.</title>
        <authorList>
            <person name="Baek S."/>
            <person name="Kim J.-H."/>
            <person name="Choi K."/>
            <person name="Kim G.-B."/>
            <person name="Cho A."/>
            <person name="Jang H."/>
            <person name="Shin C.-H."/>
            <person name="Yu H.-J."/>
            <person name="Mun J.-H."/>
        </authorList>
    </citation>
    <scope>NUCLEOTIDE SEQUENCE [LARGE SCALE GENOMIC DNA]</scope>
    <source>
        <strain evidence="2">cv. Jeju island</strain>
        <tissue evidence="1">Leaf</tissue>
    </source>
</reference>
<comment type="caution">
    <text evidence="1">The sequence shown here is derived from an EMBL/GenBank/DDBJ whole genome shotgun (WGS) entry which is preliminary data.</text>
</comment>
<proteinExistence type="predicted"/>
<evidence type="ECO:0000313" key="2">
    <source>
        <dbReference type="Proteomes" id="UP000250321"/>
    </source>
</evidence>
<dbReference type="GO" id="GO:0051213">
    <property type="term" value="F:dioxygenase activity"/>
    <property type="evidence" value="ECO:0007669"/>
    <property type="project" value="UniProtKB-KW"/>
</dbReference>